<evidence type="ECO:0000313" key="3">
    <source>
        <dbReference type="Proteomes" id="UP001552479"/>
    </source>
</evidence>
<comment type="caution">
    <text evidence="2">The sequence shown here is derived from an EMBL/GenBank/DDBJ whole genome shotgun (WGS) entry which is preliminary data.</text>
</comment>
<dbReference type="InterPro" id="IPR036736">
    <property type="entry name" value="ACP-like_sf"/>
</dbReference>
<keyword evidence="3" id="KW-1185">Reference proteome</keyword>
<sequence>MTSCVEEADEATVLARITEALATVLGDCALDPGAVTMETRFVEDLDLESIDLVVLTGELHAAYGDRVDFPGYFASLELSEIIDLTVGHLVRHVVESLR</sequence>
<dbReference type="Gene3D" id="1.10.1200.10">
    <property type="entry name" value="ACP-like"/>
    <property type="match status" value="1"/>
</dbReference>
<feature type="domain" description="Carrier" evidence="1">
    <location>
        <begin position="11"/>
        <end position="89"/>
    </location>
</feature>
<gene>
    <name evidence="2" type="ORF">AB0L03_00770</name>
</gene>
<dbReference type="RefSeq" id="WP_359095379.1">
    <property type="nucleotide sequence ID" value="NZ_JBEZGT010000003.1"/>
</dbReference>
<dbReference type="EMBL" id="JBFASG010000001">
    <property type="protein sequence ID" value="MEV4921382.1"/>
    <property type="molecule type" value="Genomic_DNA"/>
</dbReference>
<evidence type="ECO:0000313" key="2">
    <source>
        <dbReference type="EMBL" id="MEV4921382.1"/>
    </source>
</evidence>
<reference evidence="2 3" key="1">
    <citation type="submission" date="2024-06" db="EMBL/GenBank/DDBJ databases">
        <title>The Natural Products Discovery Center: Release of the First 8490 Sequenced Strains for Exploring Actinobacteria Biosynthetic Diversity.</title>
        <authorList>
            <person name="Kalkreuter E."/>
            <person name="Kautsar S.A."/>
            <person name="Yang D."/>
            <person name="Bader C.D."/>
            <person name="Teijaro C.N."/>
            <person name="Fluegel L."/>
            <person name="Davis C.M."/>
            <person name="Simpson J.R."/>
            <person name="Lauterbach L."/>
            <person name="Steele A.D."/>
            <person name="Gui C."/>
            <person name="Meng S."/>
            <person name="Li G."/>
            <person name="Viehrig K."/>
            <person name="Ye F."/>
            <person name="Su P."/>
            <person name="Kiefer A.F."/>
            <person name="Nichols A."/>
            <person name="Cepeda A.J."/>
            <person name="Yan W."/>
            <person name="Fan B."/>
            <person name="Jiang Y."/>
            <person name="Adhikari A."/>
            <person name="Zheng C.-J."/>
            <person name="Schuster L."/>
            <person name="Cowan T.M."/>
            <person name="Smanski M.J."/>
            <person name="Chevrette M.G."/>
            <person name="De Carvalho L.P.S."/>
            <person name="Shen B."/>
        </authorList>
    </citation>
    <scope>NUCLEOTIDE SEQUENCE [LARGE SCALE GENOMIC DNA]</scope>
    <source>
        <strain evidence="2 3">NPDC053791</strain>
    </source>
</reference>
<name>A0ABV3IQJ6_9ACTN</name>
<dbReference type="Proteomes" id="UP001552479">
    <property type="component" value="Unassembled WGS sequence"/>
</dbReference>
<dbReference type="PROSITE" id="PS50075">
    <property type="entry name" value="CARRIER"/>
    <property type="match status" value="1"/>
</dbReference>
<dbReference type="InterPro" id="IPR009081">
    <property type="entry name" value="PP-bd_ACP"/>
</dbReference>
<protein>
    <submittedName>
        <fullName evidence="2">Acyl carrier protein</fullName>
    </submittedName>
</protein>
<organism evidence="2 3">
    <name type="scientific">Streptomyces roseoverticillatus</name>
    <dbReference type="NCBI Taxonomy" id="66429"/>
    <lineage>
        <taxon>Bacteria</taxon>
        <taxon>Bacillati</taxon>
        <taxon>Actinomycetota</taxon>
        <taxon>Actinomycetes</taxon>
        <taxon>Kitasatosporales</taxon>
        <taxon>Streptomycetaceae</taxon>
        <taxon>Streptomyces</taxon>
    </lineage>
</organism>
<dbReference type="SUPFAM" id="SSF47336">
    <property type="entry name" value="ACP-like"/>
    <property type="match status" value="1"/>
</dbReference>
<accession>A0ABV3IQJ6</accession>
<proteinExistence type="predicted"/>
<evidence type="ECO:0000259" key="1">
    <source>
        <dbReference type="PROSITE" id="PS50075"/>
    </source>
</evidence>